<reference evidence="3 4" key="1">
    <citation type="submission" date="2024-01" db="EMBL/GenBank/DDBJ databases">
        <title>The genomes of 5 underutilized Papilionoideae crops provide insights into root nodulation and disease resistanc.</title>
        <authorList>
            <person name="Jiang F."/>
        </authorList>
    </citation>
    <scope>NUCLEOTIDE SEQUENCE [LARGE SCALE GENOMIC DNA]</scope>
    <source>
        <strain evidence="3">DUOXIRENSHENG_FW03</strain>
        <tissue evidence="3">Leaves</tissue>
    </source>
</reference>
<feature type="transmembrane region" description="Helical" evidence="2">
    <location>
        <begin position="330"/>
        <end position="349"/>
    </location>
</feature>
<organism evidence="3 4">
    <name type="scientific">Psophocarpus tetragonolobus</name>
    <name type="common">Winged bean</name>
    <name type="synonym">Dolichos tetragonolobus</name>
    <dbReference type="NCBI Taxonomy" id="3891"/>
    <lineage>
        <taxon>Eukaryota</taxon>
        <taxon>Viridiplantae</taxon>
        <taxon>Streptophyta</taxon>
        <taxon>Embryophyta</taxon>
        <taxon>Tracheophyta</taxon>
        <taxon>Spermatophyta</taxon>
        <taxon>Magnoliopsida</taxon>
        <taxon>eudicotyledons</taxon>
        <taxon>Gunneridae</taxon>
        <taxon>Pentapetalae</taxon>
        <taxon>rosids</taxon>
        <taxon>fabids</taxon>
        <taxon>Fabales</taxon>
        <taxon>Fabaceae</taxon>
        <taxon>Papilionoideae</taxon>
        <taxon>50 kb inversion clade</taxon>
        <taxon>NPAAA clade</taxon>
        <taxon>indigoferoid/millettioid clade</taxon>
        <taxon>Phaseoleae</taxon>
        <taxon>Psophocarpus</taxon>
    </lineage>
</organism>
<keyword evidence="2" id="KW-0472">Membrane</keyword>
<dbReference type="EMBL" id="JAYMYS010000001">
    <property type="protein sequence ID" value="KAK7412830.1"/>
    <property type="molecule type" value="Genomic_DNA"/>
</dbReference>
<name>A0AAN9XWB7_PSOTE</name>
<evidence type="ECO:0000313" key="3">
    <source>
        <dbReference type="EMBL" id="KAK7412830.1"/>
    </source>
</evidence>
<feature type="compositionally biased region" description="Pro residues" evidence="1">
    <location>
        <begin position="59"/>
        <end position="89"/>
    </location>
</feature>
<accession>A0AAN9XWB7</accession>
<protein>
    <submittedName>
        <fullName evidence="3">Uncharacterized protein</fullName>
    </submittedName>
</protein>
<feature type="compositionally biased region" description="Low complexity" evidence="1">
    <location>
        <begin position="278"/>
        <end position="292"/>
    </location>
</feature>
<dbReference type="AlphaFoldDB" id="A0AAN9XWB7"/>
<feature type="region of interest" description="Disordered" evidence="1">
    <location>
        <begin position="50"/>
        <end position="99"/>
    </location>
</feature>
<dbReference type="PANTHER" id="PTHR36381:SF1">
    <property type="entry name" value="ETHYLENE-REGULATED TRANSCRIPT 2 (ERT2)"/>
    <property type="match status" value="1"/>
</dbReference>
<keyword evidence="4" id="KW-1185">Reference proteome</keyword>
<keyword evidence="2" id="KW-0812">Transmembrane</keyword>
<evidence type="ECO:0000256" key="2">
    <source>
        <dbReference type="SAM" id="Phobius"/>
    </source>
</evidence>
<evidence type="ECO:0000256" key="1">
    <source>
        <dbReference type="SAM" id="MobiDB-lite"/>
    </source>
</evidence>
<dbReference type="Proteomes" id="UP001386955">
    <property type="component" value="Unassembled WGS sequence"/>
</dbReference>
<evidence type="ECO:0000313" key="4">
    <source>
        <dbReference type="Proteomes" id="UP001386955"/>
    </source>
</evidence>
<comment type="caution">
    <text evidence="3">The sequence shown here is derived from an EMBL/GenBank/DDBJ whole genome shotgun (WGS) entry which is preliminary data.</text>
</comment>
<sequence length="388" mass="42463">MPLPWNKNRVPRISQIVADLQSPKRGGSLVVETGFPTSLIDLFVKNRSRFTKHHRSKKPPPLENPDPPPPPPPPSPANPPPPPPSPEPTRVPTSQVETHDAAVSVPDPITQHSSGANLVVLVMKILVVLVFVASVKRLTVGITVSAFALLLLEYAGPRVVSFSAVESFFRKVLKKERVLVTELAELSSEGLLIDEIEVVDLEAVTDVGICYEMRSLSTGDVTLIQDCSSKVLESYPCEDVSECKIRTSRSGRFRSKMVKKLVPKKFRGSKKEKKETTNKPNEGESLSEVSSAVEEDKLEIEGDESSNTKLEEVDCGIGITCSHEKKVESIGNLGSSMVFVMIALVGLLLGRFPALGLLMTWCCLMKIVRSLFRSSHNVPMIKCSDSNS</sequence>
<feature type="region of interest" description="Disordered" evidence="1">
    <location>
        <begin position="266"/>
        <end position="304"/>
    </location>
</feature>
<dbReference type="SUPFAM" id="SSF101447">
    <property type="entry name" value="Formin homology 2 domain (FH2 domain)"/>
    <property type="match status" value="1"/>
</dbReference>
<gene>
    <name evidence="3" type="ORF">VNO78_04492</name>
</gene>
<proteinExistence type="predicted"/>
<keyword evidence="2" id="KW-1133">Transmembrane helix</keyword>
<dbReference type="PANTHER" id="PTHR36381">
    <property type="entry name" value="ETHYLENE-REGULATED TRANSCRIPT 2 (ERT2)"/>
    <property type="match status" value="1"/>
</dbReference>